<evidence type="ECO:0000313" key="1">
    <source>
        <dbReference type="EMBL" id="KAJ2740275.1"/>
    </source>
</evidence>
<organism evidence="1 2">
    <name type="scientific">Coemansia pectinata</name>
    <dbReference type="NCBI Taxonomy" id="1052879"/>
    <lineage>
        <taxon>Eukaryota</taxon>
        <taxon>Fungi</taxon>
        <taxon>Fungi incertae sedis</taxon>
        <taxon>Zoopagomycota</taxon>
        <taxon>Kickxellomycotina</taxon>
        <taxon>Kickxellomycetes</taxon>
        <taxon>Kickxellales</taxon>
        <taxon>Kickxellaceae</taxon>
        <taxon>Coemansia</taxon>
    </lineage>
</organism>
<feature type="non-terminal residue" evidence="1">
    <location>
        <position position="103"/>
    </location>
</feature>
<sequence>MSPGELWNLAKTWARKLIEFIVGEDGTRRLQEAVTQCNRYYMSQCPMDANGARSDPTGNIAKEVLDGSSDCRLFLGLNEDFYDLEALCKRFFAIGDGSVEQHT</sequence>
<proteinExistence type="predicted"/>
<keyword evidence="2" id="KW-1185">Reference proteome</keyword>
<dbReference type="EMBL" id="JANBUH010002266">
    <property type="protein sequence ID" value="KAJ2740275.1"/>
    <property type="molecule type" value="Genomic_DNA"/>
</dbReference>
<protein>
    <submittedName>
        <fullName evidence="1">Uncharacterized protein</fullName>
    </submittedName>
</protein>
<evidence type="ECO:0000313" key="2">
    <source>
        <dbReference type="Proteomes" id="UP001140011"/>
    </source>
</evidence>
<dbReference type="Proteomes" id="UP001140011">
    <property type="component" value="Unassembled WGS sequence"/>
</dbReference>
<dbReference type="OrthoDB" id="5572445at2759"/>
<name>A0A9W8GSQ1_9FUNG</name>
<reference evidence="1" key="1">
    <citation type="submission" date="2022-07" db="EMBL/GenBank/DDBJ databases">
        <title>Phylogenomic reconstructions and comparative analyses of Kickxellomycotina fungi.</title>
        <authorList>
            <person name="Reynolds N.K."/>
            <person name="Stajich J.E."/>
            <person name="Barry K."/>
            <person name="Grigoriev I.V."/>
            <person name="Crous P."/>
            <person name="Smith M.E."/>
        </authorList>
    </citation>
    <scope>NUCLEOTIDE SEQUENCE</scope>
    <source>
        <strain evidence="1">BCRC 34297</strain>
    </source>
</reference>
<accession>A0A9W8GSQ1</accession>
<gene>
    <name evidence="1" type="ORF">GGI19_007158</name>
</gene>
<comment type="caution">
    <text evidence="1">The sequence shown here is derived from an EMBL/GenBank/DDBJ whole genome shotgun (WGS) entry which is preliminary data.</text>
</comment>
<dbReference type="AlphaFoldDB" id="A0A9W8GSQ1"/>